<name>A0ABD5Z5C0_9EURY</name>
<keyword evidence="1" id="KW-0472">Membrane</keyword>
<evidence type="ECO:0000256" key="1">
    <source>
        <dbReference type="SAM" id="Phobius"/>
    </source>
</evidence>
<sequence>MNLVLAAACFAAAGVFALAGRTASLPPPVARVGTLVSFTLGLFALLAK</sequence>
<evidence type="ECO:0008006" key="4">
    <source>
        <dbReference type="Google" id="ProtNLM"/>
    </source>
</evidence>
<evidence type="ECO:0000313" key="2">
    <source>
        <dbReference type="EMBL" id="MFC7200437.1"/>
    </source>
</evidence>
<keyword evidence="3" id="KW-1185">Reference proteome</keyword>
<reference evidence="2 3" key="1">
    <citation type="journal article" date="2019" name="Int. J. Syst. Evol. Microbiol.">
        <title>The Global Catalogue of Microorganisms (GCM) 10K type strain sequencing project: providing services to taxonomists for standard genome sequencing and annotation.</title>
        <authorList>
            <consortium name="The Broad Institute Genomics Platform"/>
            <consortium name="The Broad Institute Genome Sequencing Center for Infectious Disease"/>
            <person name="Wu L."/>
            <person name="Ma J."/>
        </authorList>
    </citation>
    <scope>NUCLEOTIDE SEQUENCE [LARGE SCALE GENOMIC DNA]</scope>
    <source>
        <strain evidence="2 3">XZGYJ-43</strain>
    </source>
</reference>
<evidence type="ECO:0000313" key="3">
    <source>
        <dbReference type="Proteomes" id="UP001596447"/>
    </source>
</evidence>
<organism evidence="2 3">
    <name type="scientific">Halospeciosus flavus</name>
    <dbReference type="NCBI Taxonomy" id="3032283"/>
    <lineage>
        <taxon>Archaea</taxon>
        <taxon>Methanobacteriati</taxon>
        <taxon>Methanobacteriota</taxon>
        <taxon>Stenosarchaea group</taxon>
        <taxon>Halobacteria</taxon>
        <taxon>Halobacteriales</taxon>
        <taxon>Halobacteriaceae</taxon>
        <taxon>Halospeciosus</taxon>
    </lineage>
</organism>
<dbReference type="EMBL" id="JBHTAR010000011">
    <property type="protein sequence ID" value="MFC7200437.1"/>
    <property type="molecule type" value="Genomic_DNA"/>
</dbReference>
<keyword evidence="1" id="KW-1133">Transmembrane helix</keyword>
<comment type="caution">
    <text evidence="2">The sequence shown here is derived from an EMBL/GenBank/DDBJ whole genome shotgun (WGS) entry which is preliminary data.</text>
</comment>
<dbReference type="RefSeq" id="WP_279527217.1">
    <property type="nucleotide sequence ID" value="NZ_CP122312.1"/>
</dbReference>
<proteinExistence type="predicted"/>
<dbReference type="Proteomes" id="UP001596447">
    <property type="component" value="Unassembled WGS sequence"/>
</dbReference>
<protein>
    <recommendedName>
        <fullName evidence="4">XapX domain-containing protein</fullName>
    </recommendedName>
</protein>
<feature type="transmembrane region" description="Helical" evidence="1">
    <location>
        <begin position="29"/>
        <end position="47"/>
    </location>
</feature>
<dbReference type="AlphaFoldDB" id="A0ABD5Z5C0"/>
<gene>
    <name evidence="2" type="ORF">ACFQJ9_13615</name>
</gene>
<keyword evidence="1" id="KW-0812">Transmembrane</keyword>
<accession>A0ABD5Z5C0</accession>